<keyword evidence="3" id="KW-1185">Reference proteome</keyword>
<dbReference type="RefSeq" id="WP_120695531.1">
    <property type="nucleotide sequence ID" value="NZ_RBDX01000003.1"/>
</dbReference>
<evidence type="ECO:0000313" key="2">
    <source>
        <dbReference type="EMBL" id="RKN26652.1"/>
    </source>
</evidence>
<dbReference type="Proteomes" id="UP000275024">
    <property type="component" value="Unassembled WGS sequence"/>
</dbReference>
<dbReference type="OrthoDB" id="3527311at2"/>
<gene>
    <name evidence="2" type="ORF">D7318_04625</name>
    <name evidence="1" type="ORF">D7319_05030</name>
</gene>
<sequence>MTPNHEADLLESRALRDHYGDRVHALDKVKALRMLPDDLHLTTAMVAEYYEVGITVLTSLIEDHREEMEACGYLVLTGAPLSHFKRVSGISSRASALALFTRRAVLNVGMLLRDSVVARQVRTYLLDTEEASRAGATDPPVDNSHDPLNAPVDNFVRGFAEWVTDRIVSEVDRRTARFSDAHTIALARDAVREVIGRAVLPLLNASHETTGELLRRVTVVEDEQVRLWRVLKALRA</sequence>
<protein>
    <submittedName>
        <fullName evidence="1">Restriction endonuclease</fullName>
    </submittedName>
</protein>
<reference evidence="3 4" key="1">
    <citation type="submission" date="2018-09" db="EMBL/GenBank/DDBJ databases">
        <title>Streptomyces sp. nov. DS1-2, an endophytic actinomycete isolated from roots of Dendrobium scabrilingue.</title>
        <authorList>
            <person name="Kuncharoen N."/>
            <person name="Kudo T."/>
            <person name="Ohkuma M."/>
            <person name="Yuki M."/>
            <person name="Tanasupawat S."/>
        </authorList>
    </citation>
    <scope>NUCLEOTIDE SEQUENCE [LARGE SCALE GENOMIC DNA]</scope>
    <source>
        <strain evidence="1 4">AZ1-7</strain>
        <strain evidence="2 3">DS1-2</strain>
    </source>
</reference>
<dbReference type="AlphaFoldDB" id="A0A3A9WE97"/>
<accession>A0A3A9WE97</accession>
<keyword evidence="1" id="KW-0540">Nuclease</keyword>
<dbReference type="EMBL" id="RBDX01000003">
    <property type="protein sequence ID" value="RKN11325.1"/>
    <property type="molecule type" value="Genomic_DNA"/>
</dbReference>
<dbReference type="EMBL" id="RBDY01000002">
    <property type="protein sequence ID" value="RKN26652.1"/>
    <property type="molecule type" value="Genomic_DNA"/>
</dbReference>
<evidence type="ECO:0000313" key="3">
    <source>
        <dbReference type="Proteomes" id="UP000268652"/>
    </source>
</evidence>
<comment type="caution">
    <text evidence="1">The sequence shown here is derived from an EMBL/GenBank/DDBJ whole genome shotgun (WGS) entry which is preliminary data.</text>
</comment>
<dbReference type="Proteomes" id="UP000268652">
    <property type="component" value="Unassembled WGS sequence"/>
</dbReference>
<evidence type="ECO:0000313" key="1">
    <source>
        <dbReference type="EMBL" id="RKN11325.1"/>
    </source>
</evidence>
<keyword evidence="1" id="KW-0378">Hydrolase</keyword>
<organism evidence="1 4">
    <name type="scientific">Streptomyces radicis</name>
    <dbReference type="NCBI Taxonomy" id="1750517"/>
    <lineage>
        <taxon>Bacteria</taxon>
        <taxon>Bacillati</taxon>
        <taxon>Actinomycetota</taxon>
        <taxon>Actinomycetes</taxon>
        <taxon>Kitasatosporales</taxon>
        <taxon>Streptomycetaceae</taxon>
        <taxon>Streptomyces</taxon>
    </lineage>
</organism>
<dbReference type="GO" id="GO:0004519">
    <property type="term" value="F:endonuclease activity"/>
    <property type="evidence" value="ECO:0007669"/>
    <property type="project" value="UniProtKB-KW"/>
</dbReference>
<proteinExistence type="predicted"/>
<evidence type="ECO:0000313" key="4">
    <source>
        <dbReference type="Proteomes" id="UP000275024"/>
    </source>
</evidence>
<keyword evidence="1" id="KW-0255">Endonuclease</keyword>
<name>A0A3A9WE97_9ACTN</name>